<dbReference type="STRING" id="1798492.A3C89_02010"/>
<protein>
    <recommendedName>
        <fullName evidence="1">M23ase beta-sheet core domain-containing protein</fullName>
    </recommendedName>
</protein>
<reference evidence="2 3" key="1">
    <citation type="journal article" date="2016" name="Nat. Commun.">
        <title>Thousands of microbial genomes shed light on interconnected biogeochemical processes in an aquifer system.</title>
        <authorList>
            <person name="Anantharaman K."/>
            <person name="Brown C.T."/>
            <person name="Hug L.A."/>
            <person name="Sharon I."/>
            <person name="Castelle C.J."/>
            <person name="Probst A.J."/>
            <person name="Thomas B.C."/>
            <person name="Singh A."/>
            <person name="Wilkins M.J."/>
            <person name="Karaoz U."/>
            <person name="Brodie E.L."/>
            <person name="Williams K.H."/>
            <person name="Hubbard S.S."/>
            <person name="Banfield J.F."/>
        </authorList>
    </citation>
    <scope>NUCLEOTIDE SEQUENCE [LARGE SCALE GENOMIC DNA]</scope>
</reference>
<feature type="domain" description="M23ase beta-sheet core" evidence="1">
    <location>
        <begin position="2"/>
        <end position="87"/>
    </location>
</feature>
<dbReference type="InterPro" id="IPR016047">
    <property type="entry name" value="M23ase_b-sheet_dom"/>
</dbReference>
<dbReference type="Gene3D" id="2.70.70.10">
    <property type="entry name" value="Glucose Permease (Domain IIA)"/>
    <property type="match status" value="1"/>
</dbReference>
<dbReference type="InterPro" id="IPR011055">
    <property type="entry name" value="Dup_hybrid_motif"/>
</dbReference>
<dbReference type="CDD" id="cd12797">
    <property type="entry name" value="M23_peptidase"/>
    <property type="match status" value="1"/>
</dbReference>
<dbReference type="InterPro" id="IPR050570">
    <property type="entry name" value="Cell_wall_metabolism_enzyme"/>
</dbReference>
<organism evidence="2 3">
    <name type="scientific">Candidatus Kaiserbacteria bacterium RIFCSPHIGHO2_02_FULL_50_50</name>
    <dbReference type="NCBI Taxonomy" id="1798492"/>
    <lineage>
        <taxon>Bacteria</taxon>
        <taxon>Candidatus Kaiseribacteriota</taxon>
    </lineage>
</organism>
<accession>A0A1F6DCU4</accession>
<dbReference type="Proteomes" id="UP000178794">
    <property type="component" value="Unassembled WGS sequence"/>
</dbReference>
<dbReference type="AlphaFoldDB" id="A0A1F6DCU4"/>
<dbReference type="Pfam" id="PF01551">
    <property type="entry name" value="Peptidase_M23"/>
    <property type="match status" value="1"/>
</dbReference>
<sequence length="129" mass="13708">MYAAATGVVITTQTGCAVGATSCGGSYGNNIKIKHGDGRVSIYAHLKSLKTGIAVGSSVACGSIIGYSGNTGLSDGPHLHFEIWSDSTISQRLDPFAGYWNSVVYRWDPILYYYGIVNPYAPYPSTTCQ</sequence>
<dbReference type="SUPFAM" id="SSF51261">
    <property type="entry name" value="Duplicated hybrid motif"/>
    <property type="match status" value="1"/>
</dbReference>
<dbReference type="PANTHER" id="PTHR21666">
    <property type="entry name" value="PEPTIDASE-RELATED"/>
    <property type="match status" value="1"/>
</dbReference>
<dbReference type="GO" id="GO:0004222">
    <property type="term" value="F:metalloendopeptidase activity"/>
    <property type="evidence" value="ECO:0007669"/>
    <property type="project" value="TreeGrafter"/>
</dbReference>
<gene>
    <name evidence="2" type="ORF">A3C89_02010</name>
</gene>
<dbReference type="PANTHER" id="PTHR21666:SF270">
    <property type="entry name" value="MUREIN HYDROLASE ACTIVATOR ENVC"/>
    <property type="match status" value="1"/>
</dbReference>
<comment type="caution">
    <text evidence="2">The sequence shown here is derived from an EMBL/GenBank/DDBJ whole genome shotgun (WGS) entry which is preliminary data.</text>
</comment>
<name>A0A1F6DCU4_9BACT</name>
<proteinExistence type="predicted"/>
<evidence type="ECO:0000259" key="1">
    <source>
        <dbReference type="Pfam" id="PF01551"/>
    </source>
</evidence>
<evidence type="ECO:0000313" key="2">
    <source>
        <dbReference type="EMBL" id="OGG59160.1"/>
    </source>
</evidence>
<evidence type="ECO:0000313" key="3">
    <source>
        <dbReference type="Proteomes" id="UP000178794"/>
    </source>
</evidence>
<dbReference type="EMBL" id="MFLF01000020">
    <property type="protein sequence ID" value="OGG59160.1"/>
    <property type="molecule type" value="Genomic_DNA"/>
</dbReference>